<dbReference type="SUPFAM" id="SSF51206">
    <property type="entry name" value="cAMP-binding domain-like"/>
    <property type="match status" value="1"/>
</dbReference>
<organism evidence="6 7">
    <name type="scientific">Niastella populi</name>
    <dbReference type="NCBI Taxonomy" id="550983"/>
    <lineage>
        <taxon>Bacteria</taxon>
        <taxon>Pseudomonadati</taxon>
        <taxon>Bacteroidota</taxon>
        <taxon>Chitinophagia</taxon>
        <taxon>Chitinophagales</taxon>
        <taxon>Chitinophagaceae</taxon>
        <taxon>Niastella</taxon>
    </lineage>
</organism>
<dbReference type="Pfam" id="PF00027">
    <property type="entry name" value="cNMP_binding"/>
    <property type="match status" value="1"/>
</dbReference>
<dbReference type="InterPro" id="IPR000595">
    <property type="entry name" value="cNMP-bd_dom"/>
</dbReference>
<dbReference type="InterPro" id="IPR036388">
    <property type="entry name" value="WH-like_DNA-bd_sf"/>
</dbReference>
<dbReference type="PROSITE" id="PS51063">
    <property type="entry name" value="HTH_CRP_2"/>
    <property type="match status" value="1"/>
</dbReference>
<evidence type="ECO:0000256" key="1">
    <source>
        <dbReference type="ARBA" id="ARBA00023015"/>
    </source>
</evidence>
<evidence type="ECO:0000256" key="3">
    <source>
        <dbReference type="ARBA" id="ARBA00023163"/>
    </source>
</evidence>
<keyword evidence="7" id="KW-1185">Reference proteome</keyword>
<keyword evidence="2" id="KW-0238">DNA-binding</keyword>
<dbReference type="InterPro" id="IPR050397">
    <property type="entry name" value="Env_Response_Regulators"/>
</dbReference>
<proteinExistence type="predicted"/>
<dbReference type="InterPro" id="IPR036390">
    <property type="entry name" value="WH_DNA-bd_sf"/>
</dbReference>
<dbReference type="CDD" id="cd00038">
    <property type="entry name" value="CAP_ED"/>
    <property type="match status" value="1"/>
</dbReference>
<keyword evidence="3" id="KW-0804">Transcription</keyword>
<dbReference type="EMBL" id="LWBP01000185">
    <property type="protein sequence ID" value="OQP59044.1"/>
    <property type="molecule type" value="Genomic_DNA"/>
</dbReference>
<feature type="domain" description="HTH crp-type" evidence="5">
    <location>
        <begin position="150"/>
        <end position="214"/>
    </location>
</feature>
<evidence type="ECO:0000259" key="5">
    <source>
        <dbReference type="PROSITE" id="PS51063"/>
    </source>
</evidence>
<dbReference type="Gene3D" id="2.60.120.10">
    <property type="entry name" value="Jelly Rolls"/>
    <property type="match status" value="1"/>
</dbReference>
<dbReference type="GO" id="GO:0003700">
    <property type="term" value="F:DNA-binding transcription factor activity"/>
    <property type="evidence" value="ECO:0007669"/>
    <property type="project" value="TreeGrafter"/>
</dbReference>
<dbReference type="PANTHER" id="PTHR24567:SF26">
    <property type="entry name" value="REGULATORY PROTEIN YEIL"/>
    <property type="match status" value="1"/>
</dbReference>
<dbReference type="SMART" id="SM00419">
    <property type="entry name" value="HTH_CRP"/>
    <property type="match status" value="1"/>
</dbReference>
<accession>A0A1V9FL10</accession>
<keyword evidence="1" id="KW-0805">Transcription regulation</keyword>
<feature type="domain" description="Cyclic nucleotide-binding" evidence="4">
    <location>
        <begin position="14"/>
        <end position="80"/>
    </location>
</feature>
<dbReference type="Proteomes" id="UP000192276">
    <property type="component" value="Unassembled WGS sequence"/>
</dbReference>
<name>A0A1V9FL10_9BACT</name>
<evidence type="ECO:0000313" key="7">
    <source>
        <dbReference type="Proteomes" id="UP000192276"/>
    </source>
</evidence>
<dbReference type="OrthoDB" id="9776746at2"/>
<dbReference type="RefSeq" id="WP_081164727.1">
    <property type="nucleotide sequence ID" value="NZ_LWBP01000185.1"/>
</dbReference>
<reference evidence="7" key="1">
    <citation type="submission" date="2016-04" db="EMBL/GenBank/DDBJ databases">
        <authorList>
            <person name="Chen L."/>
            <person name="Zhuang W."/>
            <person name="Wang G."/>
        </authorList>
    </citation>
    <scope>NUCLEOTIDE SEQUENCE [LARGE SCALE GENOMIC DNA]</scope>
    <source>
        <strain evidence="7">208</strain>
    </source>
</reference>
<dbReference type="Pfam" id="PF13545">
    <property type="entry name" value="HTH_Crp_2"/>
    <property type="match status" value="1"/>
</dbReference>
<dbReference type="SUPFAM" id="SSF46785">
    <property type="entry name" value="Winged helix' DNA-binding domain"/>
    <property type="match status" value="1"/>
</dbReference>
<dbReference type="AlphaFoldDB" id="A0A1V9FL10"/>
<protein>
    <submittedName>
        <fullName evidence="6">Crp/Fnr family transcriptional regulator</fullName>
    </submittedName>
</protein>
<evidence type="ECO:0000256" key="2">
    <source>
        <dbReference type="ARBA" id="ARBA00023125"/>
    </source>
</evidence>
<dbReference type="InterPro" id="IPR018490">
    <property type="entry name" value="cNMP-bd_dom_sf"/>
</dbReference>
<sequence>MKDGIPAQSQLHALFPNLEEGLYDEMLEHGNVKEIPAGTTLLRNGQTIRSMIVVLEGVVKLYQEDDEGNEFFIYNISPGQACAVSLVCTYTQEQSQVTAKALTDVTALTIPLQYMDKWLAQYKSWHYFVIRTYRARYEELLNTVNEIAFKNMDERLEFYLKKQVRQLGKQVKLTHQEIATDLNSSREVISRLMKKMERNGWIIIHRNSFEWIRD</sequence>
<dbReference type="Gene3D" id="1.10.10.10">
    <property type="entry name" value="Winged helix-like DNA-binding domain superfamily/Winged helix DNA-binding domain"/>
    <property type="match status" value="1"/>
</dbReference>
<evidence type="ECO:0000313" key="6">
    <source>
        <dbReference type="EMBL" id="OQP59044.1"/>
    </source>
</evidence>
<gene>
    <name evidence="6" type="ORF">A4R26_21900</name>
</gene>
<evidence type="ECO:0000259" key="4">
    <source>
        <dbReference type="PROSITE" id="PS50042"/>
    </source>
</evidence>
<dbReference type="SMART" id="SM00100">
    <property type="entry name" value="cNMP"/>
    <property type="match status" value="1"/>
</dbReference>
<dbReference type="PANTHER" id="PTHR24567">
    <property type="entry name" value="CRP FAMILY TRANSCRIPTIONAL REGULATORY PROTEIN"/>
    <property type="match status" value="1"/>
</dbReference>
<dbReference type="GO" id="GO:0003677">
    <property type="term" value="F:DNA binding"/>
    <property type="evidence" value="ECO:0007669"/>
    <property type="project" value="UniProtKB-KW"/>
</dbReference>
<dbReference type="STRING" id="550983.A4R26_21900"/>
<comment type="caution">
    <text evidence="6">The sequence shown here is derived from an EMBL/GenBank/DDBJ whole genome shotgun (WGS) entry which is preliminary data.</text>
</comment>
<dbReference type="InterPro" id="IPR014710">
    <property type="entry name" value="RmlC-like_jellyroll"/>
</dbReference>
<dbReference type="PROSITE" id="PS50042">
    <property type="entry name" value="CNMP_BINDING_3"/>
    <property type="match status" value="1"/>
</dbReference>
<dbReference type="InterPro" id="IPR012318">
    <property type="entry name" value="HTH_CRP"/>
</dbReference>
<dbReference type="GO" id="GO:0005829">
    <property type="term" value="C:cytosol"/>
    <property type="evidence" value="ECO:0007669"/>
    <property type="project" value="TreeGrafter"/>
</dbReference>